<evidence type="ECO:0000313" key="4">
    <source>
        <dbReference type="Proteomes" id="UP000053029"/>
    </source>
</evidence>
<feature type="chain" id="PRO_5002242940" evidence="2">
    <location>
        <begin position="20"/>
        <end position="239"/>
    </location>
</feature>
<feature type="signal peptide" evidence="2">
    <location>
        <begin position="1"/>
        <end position="19"/>
    </location>
</feature>
<feature type="region of interest" description="Disordered" evidence="1">
    <location>
        <begin position="83"/>
        <end position="102"/>
    </location>
</feature>
<dbReference type="RefSeq" id="XP_013285511.1">
    <property type="nucleotide sequence ID" value="XM_013430057.1"/>
</dbReference>
<dbReference type="AlphaFoldDB" id="A0A0D2GL90"/>
<evidence type="ECO:0000256" key="2">
    <source>
        <dbReference type="SAM" id="SignalP"/>
    </source>
</evidence>
<dbReference type="PANTHER" id="PTHR38049">
    <property type="entry name" value="RICIN B LECTIN DOMAIN-CONTAINING PROTEIN"/>
    <property type="match status" value="1"/>
</dbReference>
<sequence length="239" mass="27807">MVLSLVVALITCPAMLATAEAIRQGQSKDRREEHRARRCNLVATCVKASSRSQEIDGRRIVLRNHKMTVQLYVDKPVAKSKDLYSDYDHDDNDQQYEQSADTSPFGHPFAGYFLPYPDAKYEGLVSTISDDPPMLNWIYIDKHTYEVKYGLRVDAQPNMTGPWDCTRQDRRMTLDGWEGFVVVEEERGLWALYFDCDDDGLRAKVPEGTRILEVELWRREKRWKKDLVLRQQEQGRQTT</sequence>
<dbReference type="Proteomes" id="UP000053029">
    <property type="component" value="Unassembled WGS sequence"/>
</dbReference>
<dbReference type="PANTHER" id="PTHR38049:SF2">
    <property type="entry name" value="RICIN B LECTIN DOMAIN-CONTAINING PROTEIN"/>
    <property type="match status" value="1"/>
</dbReference>
<accession>A0A0D2GL90</accession>
<organism evidence="3 4">
    <name type="scientific">Fonsecaea pedrosoi CBS 271.37</name>
    <dbReference type="NCBI Taxonomy" id="1442368"/>
    <lineage>
        <taxon>Eukaryota</taxon>
        <taxon>Fungi</taxon>
        <taxon>Dikarya</taxon>
        <taxon>Ascomycota</taxon>
        <taxon>Pezizomycotina</taxon>
        <taxon>Eurotiomycetes</taxon>
        <taxon>Chaetothyriomycetidae</taxon>
        <taxon>Chaetothyriales</taxon>
        <taxon>Herpotrichiellaceae</taxon>
        <taxon>Fonsecaea</taxon>
    </lineage>
</organism>
<reference evidence="3 4" key="1">
    <citation type="submission" date="2015-01" db="EMBL/GenBank/DDBJ databases">
        <title>The Genome Sequence of Fonsecaea pedrosoi CBS 271.37.</title>
        <authorList>
            <consortium name="The Broad Institute Genomics Platform"/>
            <person name="Cuomo C."/>
            <person name="de Hoog S."/>
            <person name="Gorbushina A."/>
            <person name="Stielow B."/>
            <person name="Teixiera M."/>
            <person name="Abouelleil A."/>
            <person name="Chapman S.B."/>
            <person name="Priest M."/>
            <person name="Young S.K."/>
            <person name="Wortman J."/>
            <person name="Nusbaum C."/>
            <person name="Birren B."/>
        </authorList>
    </citation>
    <scope>NUCLEOTIDE SEQUENCE [LARGE SCALE GENOMIC DNA]</scope>
    <source>
        <strain evidence="3 4">CBS 271.37</strain>
    </source>
</reference>
<evidence type="ECO:0000256" key="1">
    <source>
        <dbReference type="SAM" id="MobiDB-lite"/>
    </source>
</evidence>
<evidence type="ECO:0000313" key="3">
    <source>
        <dbReference type="EMBL" id="KIW81703.1"/>
    </source>
</evidence>
<dbReference type="GeneID" id="25304219"/>
<keyword evidence="2" id="KW-0732">Signal</keyword>
<name>A0A0D2GL90_9EURO</name>
<dbReference type="HOGENOM" id="CLU_061230_2_1_1"/>
<gene>
    <name evidence="3" type="ORF">Z517_04729</name>
</gene>
<dbReference type="OrthoDB" id="3928002at2759"/>
<proteinExistence type="predicted"/>
<protein>
    <submittedName>
        <fullName evidence="3">Uncharacterized protein</fullName>
    </submittedName>
</protein>
<dbReference type="EMBL" id="KN846971">
    <property type="protein sequence ID" value="KIW81703.1"/>
    <property type="molecule type" value="Genomic_DNA"/>
</dbReference>
<dbReference type="STRING" id="1442368.A0A0D2GL90"/>
<dbReference type="VEuPathDB" id="FungiDB:Z517_04729"/>
<keyword evidence="4" id="KW-1185">Reference proteome</keyword>